<keyword evidence="6" id="KW-0227">DNA damage</keyword>
<dbReference type="GO" id="GO:0003911">
    <property type="term" value="F:DNA ligase (NAD+) activity"/>
    <property type="evidence" value="ECO:0007669"/>
    <property type="project" value="UniProtKB-EC"/>
</dbReference>
<dbReference type="CDD" id="cd17748">
    <property type="entry name" value="BRCT_DNA_ligase_like"/>
    <property type="match status" value="1"/>
</dbReference>
<dbReference type="Pfam" id="PF03119">
    <property type="entry name" value="DNA_ligase_ZBD"/>
    <property type="match status" value="1"/>
</dbReference>
<dbReference type="Gene3D" id="3.40.50.10190">
    <property type="entry name" value="BRCT domain"/>
    <property type="match status" value="1"/>
</dbReference>
<comment type="cofactor">
    <cofactor evidence="1">
        <name>Mg(2+)</name>
        <dbReference type="ChEBI" id="CHEBI:18420"/>
    </cofactor>
</comment>
<dbReference type="SMART" id="SM00292">
    <property type="entry name" value="BRCT"/>
    <property type="match status" value="1"/>
</dbReference>
<dbReference type="FunFam" id="2.40.50.140:FF:000012">
    <property type="entry name" value="DNA ligase"/>
    <property type="match status" value="1"/>
</dbReference>
<keyword evidence="9" id="KW-0520">NAD</keyword>
<proteinExistence type="inferred from homology"/>
<keyword evidence="7" id="KW-0862">Zinc</keyword>
<evidence type="ECO:0000256" key="11">
    <source>
        <dbReference type="ARBA" id="ARBA00034005"/>
    </source>
</evidence>
<evidence type="ECO:0000256" key="6">
    <source>
        <dbReference type="ARBA" id="ARBA00022763"/>
    </source>
</evidence>
<dbReference type="SUPFAM" id="SSF56091">
    <property type="entry name" value="DNA ligase/mRNA capping enzyme, catalytic domain"/>
    <property type="match status" value="1"/>
</dbReference>
<dbReference type="InterPro" id="IPR013839">
    <property type="entry name" value="DNAligase_adenylation"/>
</dbReference>
<evidence type="ECO:0000256" key="5">
    <source>
        <dbReference type="ARBA" id="ARBA00022723"/>
    </source>
</evidence>
<dbReference type="SMART" id="SM00532">
    <property type="entry name" value="LIGANc"/>
    <property type="match status" value="1"/>
</dbReference>
<evidence type="ECO:0000259" key="12">
    <source>
        <dbReference type="PROSITE" id="PS50172"/>
    </source>
</evidence>
<dbReference type="InterPro" id="IPR004150">
    <property type="entry name" value="NAD_DNA_ligase_OB"/>
</dbReference>
<evidence type="ECO:0000256" key="4">
    <source>
        <dbReference type="ARBA" id="ARBA00022705"/>
    </source>
</evidence>
<dbReference type="PROSITE" id="PS50172">
    <property type="entry name" value="BRCT"/>
    <property type="match status" value="1"/>
</dbReference>
<organism evidence="13">
    <name type="scientific">marine metagenome</name>
    <dbReference type="NCBI Taxonomy" id="408172"/>
    <lineage>
        <taxon>unclassified sequences</taxon>
        <taxon>metagenomes</taxon>
        <taxon>ecological metagenomes</taxon>
    </lineage>
</organism>
<protein>
    <recommendedName>
        <fullName evidence="2">DNA ligase (NAD(+))</fullName>
        <ecNumber evidence="2">6.5.1.2</ecNumber>
    </recommendedName>
</protein>
<dbReference type="InterPro" id="IPR013840">
    <property type="entry name" value="DNAligase_N"/>
</dbReference>
<sequence length="738" mass="80558">VLAEEILRHDQAYYVEAQPSISDQEYDRLYRELLALEAVHPELRTPDSPSQRVGGEPIDGFETIRHTVPMMSLDNTYSQEEVREFVDRVQKLLPGELLEWFVEPKADGIAIGLRFEYGLFTSGITRGDGIAGDDVTANLRTVRSIPLRLNELGQADTPEVLEVRGEVVMTRSGFEKLNHERADAGEPLFANPRNATAGSLKQLDSALVAKRPLDIVLYGSGEIVGGPAIDSQSDLLDVLGQVGFRTPQNTWRCSSVDEVLDAIDELDRVRGGFDYDTDGAVIKLNSFSQRERIGATAKAPRWAMAYKYAPEQAQTRLNAITVQVGRTGTLTPVAELEPVFLDGSTISRATLHNEEEIARKDIRVGDTVIIEKRGDVIPGLIGVVKEERPAGAEPFEMQSATGSRCPECDGEIRKDESFVAWRCINTQCPAQAAQRLEHFAARTALDIECLGDIVSDKLVERGLASEPLDLFSLSVEQLGPLNLGTDDEPRVFGEKNATKLVESLALARGMGLDRWLFALAIPEMGRTTASSLAKFHDNLQAVAGSPLLCEVIALDEKVAETVRINPRSRKNRPNSDIDKAGRERLYTSLVSEIRDSLGRLESLCFAKITKENGDHPPNYTTEVGPSVARSVLDWFASETGCATLECLAKLGIDPQGGRPSGGGVFAGKRFVITGTLPTMSRDEAKEKIEANGGKTTGSISNKTDYLLAGEQAGLKLAKAKSLGVTILDEVKFLKRIGE</sequence>
<keyword evidence="4" id="KW-0235">DNA replication</keyword>
<keyword evidence="10" id="KW-0234">DNA repair</keyword>
<keyword evidence="5" id="KW-0479">Metal-binding</keyword>
<evidence type="ECO:0000256" key="10">
    <source>
        <dbReference type="ARBA" id="ARBA00023204"/>
    </source>
</evidence>
<dbReference type="SUPFAM" id="SSF47781">
    <property type="entry name" value="RuvA domain 2-like"/>
    <property type="match status" value="1"/>
</dbReference>
<dbReference type="InterPro" id="IPR010994">
    <property type="entry name" value="RuvA_2-like"/>
</dbReference>
<dbReference type="AlphaFoldDB" id="A0A381YHJ1"/>
<dbReference type="Pfam" id="PF03120">
    <property type="entry name" value="OB_DNA_ligase"/>
    <property type="match status" value="1"/>
</dbReference>
<dbReference type="NCBIfam" id="NF005932">
    <property type="entry name" value="PRK07956.1"/>
    <property type="match status" value="1"/>
</dbReference>
<dbReference type="GO" id="GO:0006260">
    <property type="term" value="P:DNA replication"/>
    <property type="evidence" value="ECO:0007669"/>
    <property type="project" value="UniProtKB-KW"/>
</dbReference>
<dbReference type="EMBL" id="UINC01018262">
    <property type="protein sequence ID" value="SVA76548.1"/>
    <property type="molecule type" value="Genomic_DNA"/>
</dbReference>
<name>A0A381YHJ1_9ZZZZ</name>
<gene>
    <name evidence="13" type="ORF">METZ01_LOCUS129402</name>
</gene>
<dbReference type="Gene3D" id="3.30.470.30">
    <property type="entry name" value="DNA ligase/mRNA capping enzyme"/>
    <property type="match status" value="1"/>
</dbReference>
<dbReference type="CDD" id="cd00114">
    <property type="entry name" value="LIGANc"/>
    <property type="match status" value="1"/>
</dbReference>
<dbReference type="InterPro" id="IPR012340">
    <property type="entry name" value="NA-bd_OB-fold"/>
</dbReference>
<evidence type="ECO:0000256" key="1">
    <source>
        <dbReference type="ARBA" id="ARBA00001946"/>
    </source>
</evidence>
<accession>A0A381YHJ1</accession>
<evidence type="ECO:0000313" key="13">
    <source>
        <dbReference type="EMBL" id="SVA76548.1"/>
    </source>
</evidence>
<dbReference type="Pfam" id="PF00533">
    <property type="entry name" value="BRCT"/>
    <property type="match status" value="1"/>
</dbReference>
<evidence type="ECO:0000256" key="8">
    <source>
        <dbReference type="ARBA" id="ARBA00022842"/>
    </source>
</evidence>
<dbReference type="NCBIfam" id="TIGR00575">
    <property type="entry name" value="dnlj"/>
    <property type="match status" value="1"/>
</dbReference>
<evidence type="ECO:0000256" key="2">
    <source>
        <dbReference type="ARBA" id="ARBA00012722"/>
    </source>
</evidence>
<reference evidence="13" key="1">
    <citation type="submission" date="2018-05" db="EMBL/GenBank/DDBJ databases">
        <authorList>
            <person name="Lanie J.A."/>
            <person name="Ng W.-L."/>
            <person name="Kazmierczak K.M."/>
            <person name="Andrzejewski T.M."/>
            <person name="Davidsen T.M."/>
            <person name="Wayne K.J."/>
            <person name="Tettelin H."/>
            <person name="Glass J.I."/>
            <person name="Rusch D."/>
            <person name="Podicherti R."/>
            <person name="Tsui H.-C.T."/>
            <person name="Winkler M.E."/>
        </authorList>
    </citation>
    <scope>NUCLEOTIDE SEQUENCE</scope>
</reference>
<dbReference type="InterPro" id="IPR036420">
    <property type="entry name" value="BRCT_dom_sf"/>
</dbReference>
<dbReference type="PIRSF" id="PIRSF001604">
    <property type="entry name" value="LigA"/>
    <property type="match status" value="1"/>
</dbReference>
<dbReference type="InterPro" id="IPR001357">
    <property type="entry name" value="BRCT_dom"/>
</dbReference>
<evidence type="ECO:0000256" key="7">
    <source>
        <dbReference type="ARBA" id="ARBA00022833"/>
    </source>
</evidence>
<feature type="non-terminal residue" evidence="13">
    <location>
        <position position="1"/>
    </location>
</feature>
<dbReference type="InterPro" id="IPR033136">
    <property type="entry name" value="DNA_ligase_CS"/>
</dbReference>
<dbReference type="InterPro" id="IPR001679">
    <property type="entry name" value="DNA_ligase"/>
</dbReference>
<evidence type="ECO:0000256" key="9">
    <source>
        <dbReference type="ARBA" id="ARBA00023027"/>
    </source>
</evidence>
<keyword evidence="8" id="KW-0460">Magnesium</keyword>
<keyword evidence="3" id="KW-0436">Ligase</keyword>
<dbReference type="Gene3D" id="1.10.287.610">
    <property type="entry name" value="Helix hairpin bin"/>
    <property type="match status" value="1"/>
</dbReference>
<dbReference type="Gene3D" id="1.10.150.20">
    <property type="entry name" value="5' to 3' exonuclease, C-terminal subdomain"/>
    <property type="match status" value="2"/>
</dbReference>
<dbReference type="PANTHER" id="PTHR23389">
    <property type="entry name" value="CHROMOSOME TRANSMISSION FIDELITY FACTOR 18"/>
    <property type="match status" value="1"/>
</dbReference>
<dbReference type="Gene3D" id="6.20.10.30">
    <property type="match status" value="1"/>
</dbReference>
<dbReference type="GO" id="GO:0046872">
    <property type="term" value="F:metal ion binding"/>
    <property type="evidence" value="ECO:0007669"/>
    <property type="project" value="UniProtKB-KW"/>
</dbReference>
<dbReference type="FunFam" id="3.30.470.30:FF:000001">
    <property type="entry name" value="DNA ligase"/>
    <property type="match status" value="1"/>
</dbReference>
<evidence type="ECO:0000256" key="3">
    <source>
        <dbReference type="ARBA" id="ARBA00022598"/>
    </source>
</evidence>
<dbReference type="Gene3D" id="2.40.50.140">
    <property type="entry name" value="Nucleic acid-binding proteins"/>
    <property type="match status" value="1"/>
</dbReference>
<dbReference type="SUPFAM" id="SSF52113">
    <property type="entry name" value="BRCT domain"/>
    <property type="match status" value="1"/>
</dbReference>
<dbReference type="GO" id="GO:0005829">
    <property type="term" value="C:cytosol"/>
    <property type="evidence" value="ECO:0007669"/>
    <property type="project" value="TreeGrafter"/>
</dbReference>
<dbReference type="Pfam" id="PF01653">
    <property type="entry name" value="DNA_ligase_aden"/>
    <property type="match status" value="1"/>
</dbReference>
<dbReference type="PROSITE" id="PS01056">
    <property type="entry name" value="DNA_LIGASE_N2"/>
    <property type="match status" value="1"/>
</dbReference>
<dbReference type="PANTHER" id="PTHR23389:SF9">
    <property type="entry name" value="DNA LIGASE"/>
    <property type="match status" value="1"/>
</dbReference>
<dbReference type="SUPFAM" id="SSF50249">
    <property type="entry name" value="Nucleic acid-binding proteins"/>
    <property type="match status" value="1"/>
</dbReference>
<feature type="domain" description="BRCT" evidence="12">
    <location>
        <begin position="660"/>
        <end position="738"/>
    </location>
</feature>
<dbReference type="EC" id="6.5.1.2" evidence="2"/>
<comment type="catalytic activity">
    <reaction evidence="11">
        <text>NAD(+) + (deoxyribonucleotide)n-3'-hydroxyl + 5'-phospho-(deoxyribonucleotide)m = (deoxyribonucleotide)n+m + AMP + beta-nicotinamide D-nucleotide.</text>
        <dbReference type="EC" id="6.5.1.2"/>
    </reaction>
</comment>
<dbReference type="HAMAP" id="MF_01588">
    <property type="entry name" value="DNA_ligase_A"/>
    <property type="match status" value="1"/>
</dbReference>
<dbReference type="GO" id="GO:0006281">
    <property type="term" value="P:DNA repair"/>
    <property type="evidence" value="ECO:0007669"/>
    <property type="project" value="UniProtKB-KW"/>
</dbReference>
<dbReference type="InterPro" id="IPR004149">
    <property type="entry name" value="Znf_DNAligase_C4"/>
</dbReference>